<keyword evidence="3" id="KW-0285">Flavoprotein</keyword>
<keyword evidence="6" id="KW-0520">NAD</keyword>
<evidence type="ECO:0000256" key="8">
    <source>
        <dbReference type="SAM" id="MobiDB-lite"/>
    </source>
</evidence>
<keyword evidence="9" id="KW-0472">Membrane</keyword>
<comment type="catalytic activity">
    <reaction evidence="7">
        <text>a quinone + NADH + H(+) = a quinol + NAD(+)</text>
        <dbReference type="Rhea" id="RHEA:46160"/>
        <dbReference type="ChEBI" id="CHEBI:15378"/>
        <dbReference type="ChEBI" id="CHEBI:24646"/>
        <dbReference type="ChEBI" id="CHEBI:57540"/>
        <dbReference type="ChEBI" id="CHEBI:57945"/>
        <dbReference type="ChEBI" id="CHEBI:132124"/>
        <dbReference type="EC" id="1.6.5.9"/>
    </reaction>
</comment>
<evidence type="ECO:0000256" key="6">
    <source>
        <dbReference type="ARBA" id="ARBA00023027"/>
    </source>
</evidence>
<dbReference type="InterPro" id="IPR036188">
    <property type="entry name" value="FAD/NAD-bd_sf"/>
</dbReference>
<accession>A0A7M1QVV6</accession>
<dbReference type="Proteomes" id="UP000595053">
    <property type="component" value="Chromosome"/>
</dbReference>
<keyword evidence="5" id="KW-0560">Oxidoreductase</keyword>
<dbReference type="PANTHER" id="PTHR43706">
    <property type="entry name" value="NADH DEHYDROGENASE"/>
    <property type="match status" value="1"/>
</dbReference>
<dbReference type="RefSeq" id="WP_197551389.1">
    <property type="nucleotide sequence ID" value="NZ_CP063213.1"/>
</dbReference>
<dbReference type="InterPro" id="IPR045024">
    <property type="entry name" value="NDH-2"/>
</dbReference>
<protein>
    <recommendedName>
        <fullName evidence="2">NADH:ubiquinone reductase (non-electrogenic)</fullName>
        <ecNumber evidence="2">1.6.5.9</ecNumber>
    </recommendedName>
</protein>
<feature type="region of interest" description="Disordered" evidence="8">
    <location>
        <begin position="456"/>
        <end position="476"/>
    </location>
</feature>
<dbReference type="PRINTS" id="PR00411">
    <property type="entry name" value="PNDRDTASEI"/>
</dbReference>
<evidence type="ECO:0000313" key="11">
    <source>
        <dbReference type="EMBL" id="QOR45963.1"/>
    </source>
</evidence>
<dbReference type="GO" id="GO:0050136">
    <property type="term" value="F:NADH dehydrogenase (quinone) (non-electrogenic) activity"/>
    <property type="evidence" value="ECO:0007669"/>
    <property type="project" value="UniProtKB-EC"/>
</dbReference>
<evidence type="ECO:0000256" key="3">
    <source>
        <dbReference type="ARBA" id="ARBA00022630"/>
    </source>
</evidence>
<dbReference type="Gene3D" id="3.50.50.100">
    <property type="match status" value="1"/>
</dbReference>
<evidence type="ECO:0000259" key="10">
    <source>
        <dbReference type="Pfam" id="PF07992"/>
    </source>
</evidence>
<proteinExistence type="inferred from homology"/>
<sequence length="476" mass="51180">MAQHRVVIVGSGFAGLKVAQQLKKADVSITLIAKTSHHLFQPLLYQVATGILSEGDIAPTTREILQRQKNVQVRLGLVEDIDVEQRKVLWRNHNTNYETPYDTLILAAGAGQSYFGNDHYAVFAPGMKSIDDALEIRARIFDVFEKAENETDPEERAKLLTFAVVGAGPTGVEMAGQIRELASQTLRHEFRNIDPAEARVILIDGAEYPLPAFGPKLGNKTRAELEGLGIDVVMNTFVTHLDKDTLTMKNKDGKVTTIKVACKVWAAGVQASELSQTLAKQTGVELDRAGRVVVEDDLTVTGHPEIFVLGDMMSVPGVPGVAQGAIQSAKFAARVISARLSDSGNAAVPTKFVYRDKGSMATIARFKAVVKMGKLEFTGFFAWLSWCFLHLLYIVGFKSQVGTLLSWFTSFMSNARSERTTTNQQLVGRLALEQLGSGSSGKLVAGEGIVGGNVGGAGAGAKGAEGVTEAEGDEGK</sequence>
<name>A0A7M1QVV6_9ACTO</name>
<evidence type="ECO:0000256" key="4">
    <source>
        <dbReference type="ARBA" id="ARBA00022827"/>
    </source>
</evidence>
<reference evidence="11 12" key="1">
    <citation type="submission" date="2020-10" db="EMBL/GenBank/DDBJ databases">
        <title>Trueperella pecoris sp. nov. isolated from bovine and porcine specimens.</title>
        <authorList>
            <person name="Schoenecker L."/>
            <person name="Schnydrig P."/>
            <person name="Brodard I."/>
            <person name="Thomann A."/>
            <person name="Hemphill A."/>
            <person name="Rodriguez-Campos S."/>
            <person name="Perreten V."/>
            <person name="Jores J."/>
            <person name="Kittl S."/>
        </authorList>
    </citation>
    <scope>NUCLEOTIDE SEQUENCE [LARGE SCALE GENOMIC DNA]</scope>
    <source>
        <strain evidence="11 12">15A0121</strain>
    </source>
</reference>
<dbReference type="PRINTS" id="PR00368">
    <property type="entry name" value="FADPNR"/>
</dbReference>
<feature type="transmembrane region" description="Helical" evidence="9">
    <location>
        <begin position="377"/>
        <end position="397"/>
    </location>
</feature>
<evidence type="ECO:0000256" key="5">
    <source>
        <dbReference type="ARBA" id="ARBA00023002"/>
    </source>
</evidence>
<dbReference type="AlphaFoldDB" id="A0A7M1QVV6"/>
<organism evidence="11 12">
    <name type="scientific">Trueperella pecoris</name>
    <dbReference type="NCBI Taxonomy" id="2733571"/>
    <lineage>
        <taxon>Bacteria</taxon>
        <taxon>Bacillati</taxon>
        <taxon>Actinomycetota</taxon>
        <taxon>Actinomycetes</taxon>
        <taxon>Actinomycetales</taxon>
        <taxon>Actinomycetaceae</taxon>
        <taxon>Trueperella</taxon>
    </lineage>
</organism>
<evidence type="ECO:0000256" key="2">
    <source>
        <dbReference type="ARBA" id="ARBA00012637"/>
    </source>
</evidence>
<evidence type="ECO:0000256" key="7">
    <source>
        <dbReference type="ARBA" id="ARBA00047599"/>
    </source>
</evidence>
<dbReference type="EMBL" id="CP063213">
    <property type="protein sequence ID" value="QOR45963.1"/>
    <property type="molecule type" value="Genomic_DNA"/>
</dbReference>
<evidence type="ECO:0000256" key="9">
    <source>
        <dbReference type="SAM" id="Phobius"/>
    </source>
</evidence>
<keyword evidence="9" id="KW-0812">Transmembrane</keyword>
<dbReference type="SUPFAM" id="SSF51905">
    <property type="entry name" value="FAD/NAD(P)-binding domain"/>
    <property type="match status" value="1"/>
</dbReference>
<dbReference type="Pfam" id="PF07992">
    <property type="entry name" value="Pyr_redox_2"/>
    <property type="match status" value="1"/>
</dbReference>
<keyword evidence="4" id="KW-0274">FAD</keyword>
<gene>
    <name evidence="11" type="ORF">INS88_01680</name>
</gene>
<dbReference type="EC" id="1.6.5.9" evidence="2"/>
<evidence type="ECO:0000313" key="12">
    <source>
        <dbReference type="Proteomes" id="UP000595053"/>
    </source>
</evidence>
<dbReference type="InterPro" id="IPR023753">
    <property type="entry name" value="FAD/NAD-binding_dom"/>
</dbReference>
<feature type="domain" description="FAD/NAD(P)-binding" evidence="10">
    <location>
        <begin position="5"/>
        <end position="329"/>
    </location>
</feature>
<keyword evidence="12" id="KW-1185">Reference proteome</keyword>
<keyword evidence="9" id="KW-1133">Transmembrane helix</keyword>
<evidence type="ECO:0000256" key="1">
    <source>
        <dbReference type="ARBA" id="ARBA00005272"/>
    </source>
</evidence>
<dbReference type="PANTHER" id="PTHR43706:SF47">
    <property type="entry name" value="EXTERNAL NADH-UBIQUINONE OXIDOREDUCTASE 1, MITOCHONDRIAL-RELATED"/>
    <property type="match status" value="1"/>
</dbReference>
<comment type="similarity">
    <text evidence="1">Belongs to the NADH dehydrogenase family.</text>
</comment>